<feature type="signal peptide" evidence="1">
    <location>
        <begin position="1"/>
        <end position="17"/>
    </location>
</feature>
<gene>
    <name evidence="2" type="ORF">HMPREF1052_1890</name>
</gene>
<organism evidence="2 3">
    <name type="scientific">Pasteurella bettyae CCUG 2042</name>
    <dbReference type="NCBI Taxonomy" id="1095749"/>
    <lineage>
        <taxon>Bacteria</taxon>
        <taxon>Pseudomonadati</taxon>
        <taxon>Pseudomonadota</taxon>
        <taxon>Gammaproteobacteria</taxon>
        <taxon>Pasteurellales</taxon>
        <taxon>Pasteurellaceae</taxon>
        <taxon>Pasteurella</taxon>
    </lineage>
</organism>
<keyword evidence="1" id="KW-0732">Signal</keyword>
<keyword evidence="3" id="KW-1185">Reference proteome</keyword>
<evidence type="ECO:0000313" key="3">
    <source>
        <dbReference type="Proteomes" id="UP000006457"/>
    </source>
</evidence>
<dbReference type="EMBL" id="AJSX01000006">
    <property type="protein sequence ID" value="EIJ71644.1"/>
    <property type="molecule type" value="Genomic_DNA"/>
</dbReference>
<proteinExistence type="predicted"/>
<feature type="chain" id="PRO_5003669957" evidence="1">
    <location>
        <begin position="18"/>
        <end position="145"/>
    </location>
</feature>
<dbReference type="Proteomes" id="UP000006457">
    <property type="component" value="Unassembled WGS sequence"/>
</dbReference>
<dbReference type="InterPro" id="IPR036328">
    <property type="entry name" value="MliC_sf"/>
</dbReference>
<dbReference type="PATRIC" id="fig|1095749.3.peg.213"/>
<name>I3DIV1_9PAST</name>
<dbReference type="PROSITE" id="PS51257">
    <property type="entry name" value="PROKAR_LIPOPROTEIN"/>
    <property type="match status" value="1"/>
</dbReference>
<dbReference type="RefSeq" id="WP_005758710.1">
    <property type="nucleotide sequence ID" value="NZ_AJSX01000006.1"/>
</dbReference>
<reference evidence="2 3" key="1">
    <citation type="submission" date="2012-03" db="EMBL/GenBank/DDBJ databases">
        <authorList>
            <person name="Harkins D.M."/>
            <person name="Madupu R."/>
            <person name="Durkin A.S."/>
            <person name="Torralba M."/>
            <person name="Methe B."/>
            <person name="Sutton G.G."/>
            <person name="Nelson K.E."/>
        </authorList>
    </citation>
    <scope>NUCLEOTIDE SEQUENCE [LARGE SCALE GENOMIC DNA]</scope>
    <source>
        <strain evidence="2 3">CCUG 2042</strain>
    </source>
</reference>
<evidence type="ECO:0000313" key="2">
    <source>
        <dbReference type="EMBL" id="EIJ71644.1"/>
    </source>
</evidence>
<accession>I3DIV1</accession>
<dbReference type="eggNOG" id="ENOG5031K1H">
    <property type="taxonomic scope" value="Bacteria"/>
</dbReference>
<dbReference type="AlphaFoldDB" id="I3DIV1"/>
<comment type="caution">
    <text evidence="2">The sequence shown here is derived from an EMBL/GenBank/DDBJ whole genome shotgun (WGS) entry which is preliminary data.</text>
</comment>
<evidence type="ECO:0000256" key="1">
    <source>
        <dbReference type="SAM" id="SignalP"/>
    </source>
</evidence>
<protein>
    <submittedName>
        <fullName evidence="2">Putative opacity-associated protein OapB</fullName>
    </submittedName>
</protein>
<dbReference type="Gene3D" id="2.40.128.200">
    <property type="match status" value="1"/>
</dbReference>
<sequence length="145" mass="16494">MKKAFLLLIPFMTVACTQIMNTMPENPKPIAKTNEVSDKSFQKGSAILYRCKDDKEVRIIRNIQNKKAKMGKQNRFSSINVTFNNITEKLTSTVSESGNSYTNIHWHWFERDDFNILTTSVGQVLAEQCIIANSSFSAHTATKQK</sequence>
<dbReference type="PIRSF" id="PIRSF007352">
    <property type="entry name" value="OapB"/>
    <property type="match status" value="1"/>
</dbReference>
<dbReference type="InterPro" id="IPR012097">
    <property type="entry name" value="OapB"/>
</dbReference>